<dbReference type="Proteomes" id="UP001596023">
    <property type="component" value="Unassembled WGS sequence"/>
</dbReference>
<dbReference type="SUPFAM" id="SSF82693">
    <property type="entry name" value="Multidrug efflux transporter AcrB pore domain, PN1, PN2, PC1 and PC2 subdomains"/>
    <property type="match status" value="3"/>
</dbReference>
<feature type="transmembrane region" description="Helical" evidence="1">
    <location>
        <begin position="334"/>
        <end position="353"/>
    </location>
</feature>
<dbReference type="Pfam" id="PF00873">
    <property type="entry name" value="ACR_tran"/>
    <property type="match status" value="1"/>
</dbReference>
<feature type="transmembrane region" description="Helical" evidence="1">
    <location>
        <begin position="961"/>
        <end position="983"/>
    </location>
</feature>
<feature type="transmembrane region" description="Helical" evidence="1">
    <location>
        <begin position="857"/>
        <end position="879"/>
    </location>
</feature>
<dbReference type="InterPro" id="IPR000731">
    <property type="entry name" value="SSD"/>
</dbReference>
<feature type="domain" description="SSD" evidence="2">
    <location>
        <begin position="364"/>
        <end position="488"/>
    </location>
</feature>
<keyword evidence="4" id="KW-1185">Reference proteome</keyword>
<dbReference type="InterPro" id="IPR001036">
    <property type="entry name" value="Acrflvin-R"/>
</dbReference>
<sequence length="1034" mass="113632">MNIIKMSITRPTTVVVMFVILAFFGVYSLTQLNRELMPRMEFDVISVSTLYPGAGASEVENSVTKKIEDAVSSIEGIEEITSTSIENFSLVTIRLKAGSDLDKALQNAQRKVNAIRSDLPESVKEPSINDFSLADIPIMTIGAVANMSETEFYDLIDHEIKPALERIPGVAQVTLIGGNEREIQVNINEERMAAYGLSILDISNVLINSNLDFPTGKIKSDNKQTQIRLQGKYSSLADIENVILKYMPDRTAVKVKDVADIHDGSKEIETLSRINGIPSIGITVQRSTDANTVEISETTRGILDALESEYEASGLDFMIAADNAEFTLEASNSVMIDLVIAIILVAFTMLLFLCSVRNSIIVSIAIPLSLVSTFIVMYLFGFSLNLMSLLAITLVVGILVDDAIVVIENIHRHMEMGKNRMQAAYDGLREIGGTIVSITLVLVVVFIPISLTQGIIANVFRQFAVTIAIAVLFSSLVSFTVVPLLYSRFGKIDEFNREGFIGRGIRAFENRIERIAKWFSSLLGWSLSHKLITLVVTLAALIGSVSLIAFGFIGSNFAPMGDQGQFVMKLELPRDVTIEQSNQITYQAENILRSSPLVETVFTTIGAEENGQPQARLADLRVKMIPHNQRNISTSDFSREAKLFLQQHIPEAQIWVATTDLMGNIDEAPIQYYITGHHIDSVRTAANLLLHNIKSVKGIVDPKLSVEESSPEIRIIPDREKMAALGIPFEMLGMGLGNAFSGNNDAKFRQNEYEYDINTRLDNFDRRSTADVENLTFINTSDEAVKLKQFARIEESNAPGILERRNRSACITLNCQVGGRPIGDIGQDVSQLINSLDLPEDITIIPGGELEMQDESFGTMGIALIISILLVYLIMVLLYNNYVYPFVVLISIPLAIIGALLALALTMDTLNLFTLLGLLALIGLVAKNAIILVDFTNQSKEKGMELKAALIEATRQRFRPILMTTAATVIGMLPIALATGAGAEWKNGLAWVMIGGLISSMFLTLIVVPVVYCVMDKMLAKVGLGKKKVIEIKE</sequence>
<evidence type="ECO:0000313" key="3">
    <source>
        <dbReference type="EMBL" id="MFC4673159.1"/>
    </source>
</evidence>
<dbReference type="PRINTS" id="PR00702">
    <property type="entry name" value="ACRIFLAVINRP"/>
</dbReference>
<gene>
    <name evidence="3" type="ORF">ACFO6W_05605</name>
</gene>
<name>A0ABV9KT14_9BACT</name>
<dbReference type="InterPro" id="IPR027463">
    <property type="entry name" value="AcrB_DN_DC_subdom"/>
</dbReference>
<evidence type="ECO:0000313" key="4">
    <source>
        <dbReference type="Proteomes" id="UP001596023"/>
    </source>
</evidence>
<feature type="transmembrane region" description="Helical" evidence="1">
    <location>
        <begin position="360"/>
        <end position="380"/>
    </location>
</feature>
<keyword evidence="1" id="KW-0472">Membrane</keyword>
<protein>
    <submittedName>
        <fullName evidence="3">Efflux RND transporter permease subunit</fullName>
    </submittedName>
</protein>
<accession>A0ABV9KT14</accession>
<keyword evidence="1" id="KW-0812">Transmembrane</keyword>
<dbReference type="Gene3D" id="1.20.1640.10">
    <property type="entry name" value="Multidrug efflux transporter AcrB transmembrane domain"/>
    <property type="match status" value="2"/>
</dbReference>
<dbReference type="Gene3D" id="3.30.70.1440">
    <property type="entry name" value="Multidrug efflux transporter AcrB pore domain"/>
    <property type="match status" value="1"/>
</dbReference>
<dbReference type="Gene3D" id="3.30.70.1430">
    <property type="entry name" value="Multidrug efflux transporter AcrB pore domain"/>
    <property type="match status" value="2"/>
</dbReference>
<dbReference type="EMBL" id="JBHSGN010000046">
    <property type="protein sequence ID" value="MFC4673159.1"/>
    <property type="molecule type" value="Genomic_DNA"/>
</dbReference>
<feature type="transmembrane region" description="Helical" evidence="1">
    <location>
        <begin position="431"/>
        <end position="451"/>
    </location>
</feature>
<organism evidence="3 4">
    <name type="scientific">Dysgonomonas termitidis</name>
    <dbReference type="NCBI Taxonomy" id="1516126"/>
    <lineage>
        <taxon>Bacteria</taxon>
        <taxon>Pseudomonadati</taxon>
        <taxon>Bacteroidota</taxon>
        <taxon>Bacteroidia</taxon>
        <taxon>Bacteroidales</taxon>
        <taxon>Dysgonomonadaceae</taxon>
        <taxon>Dysgonomonas</taxon>
    </lineage>
</organism>
<feature type="transmembrane region" description="Helical" evidence="1">
    <location>
        <begin position="531"/>
        <end position="553"/>
    </location>
</feature>
<feature type="transmembrane region" description="Helical" evidence="1">
    <location>
        <begin position="463"/>
        <end position="486"/>
    </location>
</feature>
<feature type="transmembrane region" description="Helical" evidence="1">
    <location>
        <begin position="989"/>
        <end position="1014"/>
    </location>
</feature>
<dbReference type="RefSeq" id="WP_379994395.1">
    <property type="nucleotide sequence ID" value="NZ_JBHSGN010000046.1"/>
</dbReference>
<feature type="transmembrane region" description="Helical" evidence="1">
    <location>
        <begin position="886"/>
        <end position="906"/>
    </location>
</feature>
<dbReference type="Gene3D" id="3.30.2090.10">
    <property type="entry name" value="Multidrug efflux transporter AcrB TolC docking domain, DN and DC subdomains"/>
    <property type="match status" value="2"/>
</dbReference>
<feature type="transmembrane region" description="Helical" evidence="1">
    <location>
        <begin position="386"/>
        <end position="410"/>
    </location>
</feature>
<dbReference type="PANTHER" id="PTHR32063:SF0">
    <property type="entry name" value="SWARMING MOTILITY PROTEIN SWRC"/>
    <property type="match status" value="1"/>
</dbReference>
<keyword evidence="1" id="KW-1133">Transmembrane helix</keyword>
<comment type="caution">
    <text evidence="3">The sequence shown here is derived from an EMBL/GenBank/DDBJ whole genome shotgun (WGS) entry which is preliminary data.</text>
</comment>
<dbReference type="SUPFAM" id="SSF82714">
    <property type="entry name" value="Multidrug efflux transporter AcrB TolC docking domain, DN and DC subdomains"/>
    <property type="match status" value="2"/>
</dbReference>
<evidence type="ECO:0000256" key="1">
    <source>
        <dbReference type="SAM" id="Phobius"/>
    </source>
</evidence>
<proteinExistence type="predicted"/>
<dbReference type="SUPFAM" id="SSF82866">
    <property type="entry name" value="Multidrug efflux transporter AcrB transmembrane domain"/>
    <property type="match status" value="2"/>
</dbReference>
<feature type="transmembrane region" description="Helical" evidence="1">
    <location>
        <begin position="12"/>
        <end position="30"/>
    </location>
</feature>
<dbReference type="PROSITE" id="PS50156">
    <property type="entry name" value="SSD"/>
    <property type="match status" value="1"/>
</dbReference>
<evidence type="ECO:0000259" key="2">
    <source>
        <dbReference type="PROSITE" id="PS50156"/>
    </source>
</evidence>
<dbReference type="PANTHER" id="PTHR32063">
    <property type="match status" value="1"/>
</dbReference>
<feature type="transmembrane region" description="Helical" evidence="1">
    <location>
        <begin position="912"/>
        <end position="935"/>
    </location>
</feature>
<dbReference type="Gene3D" id="3.30.70.1320">
    <property type="entry name" value="Multidrug efflux transporter AcrB pore domain like"/>
    <property type="match status" value="1"/>
</dbReference>
<reference evidence="4" key="1">
    <citation type="journal article" date="2019" name="Int. J. Syst. Evol. Microbiol.">
        <title>The Global Catalogue of Microorganisms (GCM) 10K type strain sequencing project: providing services to taxonomists for standard genome sequencing and annotation.</title>
        <authorList>
            <consortium name="The Broad Institute Genomics Platform"/>
            <consortium name="The Broad Institute Genome Sequencing Center for Infectious Disease"/>
            <person name="Wu L."/>
            <person name="Ma J."/>
        </authorList>
    </citation>
    <scope>NUCLEOTIDE SEQUENCE [LARGE SCALE GENOMIC DNA]</scope>
    <source>
        <strain evidence="4">CCUG 66188</strain>
    </source>
</reference>